<dbReference type="Proteomes" id="UP001589896">
    <property type="component" value="Unassembled WGS sequence"/>
</dbReference>
<dbReference type="InterPro" id="IPR025605">
    <property type="entry name" value="OST-HTH/LOTUS_dom"/>
</dbReference>
<protein>
    <submittedName>
        <fullName evidence="3">NYN domain-containing protein</fullName>
    </submittedName>
</protein>
<dbReference type="EMBL" id="JBHLTG010000002">
    <property type="protein sequence ID" value="MFC0678390.1"/>
    <property type="molecule type" value="Genomic_DNA"/>
</dbReference>
<organism evidence="3 4">
    <name type="scientific">Lysobacter korlensis</name>
    <dbReference type="NCBI Taxonomy" id="553636"/>
    <lineage>
        <taxon>Bacteria</taxon>
        <taxon>Pseudomonadati</taxon>
        <taxon>Pseudomonadota</taxon>
        <taxon>Gammaproteobacteria</taxon>
        <taxon>Lysobacterales</taxon>
        <taxon>Lysobacteraceae</taxon>
        <taxon>Lysobacter</taxon>
    </lineage>
</organism>
<accession>A0ABV6RN27</accession>
<feature type="region of interest" description="Disordered" evidence="1">
    <location>
        <begin position="291"/>
        <end position="322"/>
    </location>
</feature>
<dbReference type="PROSITE" id="PS51644">
    <property type="entry name" value="HTH_OST"/>
    <property type="match status" value="1"/>
</dbReference>
<proteinExistence type="predicted"/>
<dbReference type="CDD" id="cd11297">
    <property type="entry name" value="PIN_LabA-like_N_1"/>
    <property type="match status" value="1"/>
</dbReference>
<reference evidence="3 4" key="1">
    <citation type="submission" date="2024-09" db="EMBL/GenBank/DDBJ databases">
        <authorList>
            <person name="Sun Q."/>
            <person name="Mori K."/>
        </authorList>
    </citation>
    <scope>NUCLEOTIDE SEQUENCE [LARGE SCALE GENOMIC DNA]</scope>
    <source>
        <strain evidence="3 4">KCTC 23076</strain>
    </source>
</reference>
<dbReference type="InterPro" id="IPR041966">
    <property type="entry name" value="LOTUS-like"/>
</dbReference>
<dbReference type="CDD" id="cd10146">
    <property type="entry name" value="LabA_like_C"/>
    <property type="match status" value="1"/>
</dbReference>
<dbReference type="PANTHER" id="PTHR35811:SF1">
    <property type="entry name" value="HTH OST-TYPE DOMAIN-CONTAINING PROTEIN"/>
    <property type="match status" value="1"/>
</dbReference>
<evidence type="ECO:0000256" key="1">
    <source>
        <dbReference type="SAM" id="MobiDB-lite"/>
    </source>
</evidence>
<dbReference type="Gene3D" id="3.40.50.1010">
    <property type="entry name" value="5'-nuclease"/>
    <property type="match status" value="1"/>
</dbReference>
<name>A0ABV6RN27_9GAMM</name>
<sequence>MAISSDPRVAVYIDFDNIVISRYDQVHGRNAWRSDNARLERPTDAGAVAAKLREAIVDVGAVLDYASSFGTVAVTRAYADWSVPANASYRTQLVDRAVDLTQLFPTTKALKNGADIRLSVDVLEDLFRLPDLTHVVIVAGDSDYIALAQRCKRLGRFVVGIGVAGGTSPALIAACDEFELYDAIPKSAEDEPETAAAADVSADLTEETAAGARSELSDLAATRLLVRALELGQTKGDDEWVNASAVKSQMRRINPSFNEKLLGFSSFSDFVRSRNDVAEVQIDGLLRHIRLRPAEQPPKDETPTTRRGSGRRAARSASGPSA</sequence>
<gene>
    <name evidence="3" type="ORF">ACFFGH_11125</name>
</gene>
<dbReference type="PANTHER" id="PTHR35811">
    <property type="entry name" value="SLR1870 PROTEIN"/>
    <property type="match status" value="1"/>
</dbReference>
<dbReference type="Gene3D" id="3.30.420.610">
    <property type="entry name" value="LOTUS domain-like"/>
    <property type="match status" value="1"/>
</dbReference>
<dbReference type="Pfam" id="PF01936">
    <property type="entry name" value="NYN"/>
    <property type="match status" value="1"/>
</dbReference>
<dbReference type="Pfam" id="PF12872">
    <property type="entry name" value="OST-HTH"/>
    <property type="match status" value="1"/>
</dbReference>
<evidence type="ECO:0000313" key="4">
    <source>
        <dbReference type="Proteomes" id="UP001589896"/>
    </source>
</evidence>
<comment type="caution">
    <text evidence="3">The sequence shown here is derived from an EMBL/GenBank/DDBJ whole genome shotgun (WGS) entry which is preliminary data.</text>
</comment>
<dbReference type="InterPro" id="IPR021139">
    <property type="entry name" value="NYN"/>
</dbReference>
<dbReference type="RefSeq" id="WP_386668201.1">
    <property type="nucleotide sequence ID" value="NZ_JBHLTG010000002.1"/>
</dbReference>
<keyword evidence="4" id="KW-1185">Reference proteome</keyword>
<feature type="domain" description="HTH OST-type" evidence="2">
    <location>
        <begin position="217"/>
        <end position="295"/>
    </location>
</feature>
<evidence type="ECO:0000259" key="2">
    <source>
        <dbReference type="PROSITE" id="PS51644"/>
    </source>
</evidence>
<evidence type="ECO:0000313" key="3">
    <source>
        <dbReference type="EMBL" id="MFC0678390.1"/>
    </source>
</evidence>